<evidence type="ECO:0000313" key="2">
    <source>
        <dbReference type="Proteomes" id="UP000054485"/>
    </source>
</evidence>
<keyword evidence="2" id="KW-1185">Reference proteome</keyword>
<gene>
    <name evidence="1" type="ORF">CY34DRAFT_24572</name>
</gene>
<sequence>MSHISTLQKIIDSNSRRVLHVLTRLDDYKSLIMALSEHDIPHLQHILTYTGDDLDMAILVYQLGGRALLHAFSHHLALPSLCTLQAHQNFTSITPTISPITPDQLDSNIKNLILNPLAHSSSLPHHGYSVLMDDIALEERASHHCASNSIIGLCHSHSHLIDPFLHTYDSTLRIAEKLADGKVHLGKEMSVIAMGAFGDDEIFPVLATPTCKCEDSEKMIMIFTLVRDHWKETGAEEQLGPIFSFATDRDSTRRAAGHRLFLKNELSVMSKLYGTLSHMQGLNLATGDGEITLDFDYKHIFKHEFFIEHNLSFLYLQLYYIGWCTLLCNCKGMKLVHGHSINSAVLARYLLWLPDQDETSILKLLNPDDPQDVPCAIELMQAIIALSKNKFDTATLCVGECADIAAIKVLGAILESILLPFIDITLSLHQQIAHLSRYTHLIFMFFHLHHSTFMPHMLYYDSQTMVKNACFCIAKQQKLDRSQKFWLIQTGGNCLEKLFSITHMRGQHNLAMNYLQALDCIGAAKNINTIFKKHPDLESGS</sequence>
<reference evidence="1 2" key="1">
    <citation type="submission" date="2014-04" db="EMBL/GenBank/DDBJ databases">
        <authorList>
            <consortium name="DOE Joint Genome Institute"/>
            <person name="Kuo A."/>
            <person name="Ruytinx J."/>
            <person name="Rineau F."/>
            <person name="Colpaert J."/>
            <person name="Kohler A."/>
            <person name="Nagy L.G."/>
            <person name="Floudas D."/>
            <person name="Copeland A."/>
            <person name="Barry K.W."/>
            <person name="Cichocki N."/>
            <person name="Veneault-Fourrey C."/>
            <person name="LaButti K."/>
            <person name="Lindquist E.A."/>
            <person name="Lipzen A."/>
            <person name="Lundell T."/>
            <person name="Morin E."/>
            <person name="Murat C."/>
            <person name="Sun H."/>
            <person name="Tunlid A."/>
            <person name="Henrissat B."/>
            <person name="Grigoriev I.V."/>
            <person name="Hibbett D.S."/>
            <person name="Martin F."/>
            <person name="Nordberg H.P."/>
            <person name="Cantor M.N."/>
            <person name="Hua S.X."/>
        </authorList>
    </citation>
    <scope>NUCLEOTIDE SEQUENCE [LARGE SCALE GENOMIC DNA]</scope>
    <source>
        <strain evidence="1 2">UH-Slu-Lm8-n1</strain>
    </source>
</reference>
<dbReference type="OrthoDB" id="2659841at2759"/>
<dbReference type="InParanoid" id="A0A0C9ZSW9"/>
<organism evidence="1 2">
    <name type="scientific">Suillus luteus UH-Slu-Lm8-n1</name>
    <dbReference type="NCBI Taxonomy" id="930992"/>
    <lineage>
        <taxon>Eukaryota</taxon>
        <taxon>Fungi</taxon>
        <taxon>Dikarya</taxon>
        <taxon>Basidiomycota</taxon>
        <taxon>Agaricomycotina</taxon>
        <taxon>Agaricomycetes</taxon>
        <taxon>Agaricomycetidae</taxon>
        <taxon>Boletales</taxon>
        <taxon>Suillineae</taxon>
        <taxon>Suillaceae</taxon>
        <taxon>Suillus</taxon>
    </lineage>
</organism>
<dbReference type="EMBL" id="KN835285">
    <property type="protein sequence ID" value="KIK40925.1"/>
    <property type="molecule type" value="Genomic_DNA"/>
</dbReference>
<dbReference type="Proteomes" id="UP000054485">
    <property type="component" value="Unassembled WGS sequence"/>
</dbReference>
<accession>A0A0C9ZSW9</accession>
<reference evidence="2" key="2">
    <citation type="submission" date="2015-01" db="EMBL/GenBank/DDBJ databases">
        <title>Evolutionary Origins and Diversification of the Mycorrhizal Mutualists.</title>
        <authorList>
            <consortium name="DOE Joint Genome Institute"/>
            <consortium name="Mycorrhizal Genomics Consortium"/>
            <person name="Kohler A."/>
            <person name="Kuo A."/>
            <person name="Nagy L.G."/>
            <person name="Floudas D."/>
            <person name="Copeland A."/>
            <person name="Barry K.W."/>
            <person name="Cichocki N."/>
            <person name="Veneault-Fourrey C."/>
            <person name="LaButti K."/>
            <person name="Lindquist E.A."/>
            <person name="Lipzen A."/>
            <person name="Lundell T."/>
            <person name="Morin E."/>
            <person name="Murat C."/>
            <person name="Riley R."/>
            <person name="Ohm R."/>
            <person name="Sun H."/>
            <person name="Tunlid A."/>
            <person name="Henrissat B."/>
            <person name="Grigoriev I.V."/>
            <person name="Hibbett D.S."/>
            <person name="Martin F."/>
        </authorList>
    </citation>
    <scope>NUCLEOTIDE SEQUENCE [LARGE SCALE GENOMIC DNA]</scope>
    <source>
        <strain evidence="2">UH-Slu-Lm8-n1</strain>
    </source>
</reference>
<evidence type="ECO:0000313" key="1">
    <source>
        <dbReference type="EMBL" id="KIK40925.1"/>
    </source>
</evidence>
<dbReference type="AlphaFoldDB" id="A0A0C9ZSW9"/>
<name>A0A0C9ZSW9_9AGAM</name>
<dbReference type="STRING" id="930992.A0A0C9ZSW9"/>
<dbReference type="HOGENOM" id="CLU_017008_0_0_1"/>
<protein>
    <submittedName>
        <fullName evidence="1">Uncharacterized protein</fullName>
    </submittedName>
</protein>
<proteinExistence type="predicted"/>